<sequence>MTQGVDLHATYLPDDLEAVYTPAELWKRSRLPRDLIRTSIQSGSLPAYNAGRGERPRYFVRWGDFLNWRDTLRVGQ</sequence>
<name>A0A7C9HP47_9DEIO</name>
<comment type="caution">
    <text evidence="1">The sequence shown here is derived from an EMBL/GenBank/DDBJ whole genome shotgun (WGS) entry which is preliminary data.</text>
</comment>
<evidence type="ECO:0000313" key="2">
    <source>
        <dbReference type="Proteomes" id="UP000483286"/>
    </source>
</evidence>
<reference evidence="1 2" key="1">
    <citation type="submission" date="2019-12" db="EMBL/GenBank/DDBJ databases">
        <title>Deinococcus sp. HMF7620 Genome sequencing and assembly.</title>
        <authorList>
            <person name="Kang H."/>
            <person name="Kim H."/>
            <person name="Joh K."/>
        </authorList>
    </citation>
    <scope>NUCLEOTIDE SEQUENCE [LARGE SCALE GENOMIC DNA]</scope>
    <source>
        <strain evidence="1 2">HMF7620</strain>
    </source>
</reference>
<accession>A0A7C9HP47</accession>
<dbReference type="Proteomes" id="UP000483286">
    <property type="component" value="Unassembled WGS sequence"/>
</dbReference>
<gene>
    <name evidence="1" type="ORF">GO986_00105</name>
</gene>
<evidence type="ECO:0000313" key="1">
    <source>
        <dbReference type="EMBL" id="MVN85174.1"/>
    </source>
</evidence>
<organism evidence="1 2">
    <name type="scientific">Deinococcus arboris</name>
    <dbReference type="NCBI Taxonomy" id="2682977"/>
    <lineage>
        <taxon>Bacteria</taxon>
        <taxon>Thermotogati</taxon>
        <taxon>Deinococcota</taxon>
        <taxon>Deinococci</taxon>
        <taxon>Deinococcales</taxon>
        <taxon>Deinococcaceae</taxon>
        <taxon>Deinococcus</taxon>
    </lineage>
</organism>
<protein>
    <recommendedName>
        <fullName evidence="3">DNA-binding protein</fullName>
    </recommendedName>
</protein>
<proteinExistence type="predicted"/>
<evidence type="ECO:0008006" key="3">
    <source>
        <dbReference type="Google" id="ProtNLM"/>
    </source>
</evidence>
<keyword evidence="2" id="KW-1185">Reference proteome</keyword>
<dbReference type="AlphaFoldDB" id="A0A7C9HP47"/>
<dbReference type="RefSeq" id="WP_157457204.1">
    <property type="nucleotide sequence ID" value="NZ_WQLB01000001.1"/>
</dbReference>
<dbReference type="EMBL" id="WQLB01000001">
    <property type="protein sequence ID" value="MVN85174.1"/>
    <property type="molecule type" value="Genomic_DNA"/>
</dbReference>